<dbReference type="SUPFAM" id="SSF81606">
    <property type="entry name" value="PP2C-like"/>
    <property type="match status" value="1"/>
</dbReference>
<dbReference type="SMART" id="SM00331">
    <property type="entry name" value="PP2C_SIG"/>
    <property type="match status" value="1"/>
</dbReference>
<evidence type="ECO:0000259" key="2">
    <source>
        <dbReference type="SMART" id="SM00331"/>
    </source>
</evidence>
<dbReference type="Proteomes" id="UP000294862">
    <property type="component" value="Unassembled WGS sequence"/>
</dbReference>
<dbReference type="Gene3D" id="3.60.40.10">
    <property type="entry name" value="PPM-type phosphatase domain"/>
    <property type="match status" value="1"/>
</dbReference>
<protein>
    <submittedName>
        <fullName evidence="3">Sigma-B regulation protein RsbU (Phosphoserine phosphatase)</fullName>
    </submittedName>
</protein>
<name>A0A4R2IDW2_9GAMM</name>
<dbReference type="PANTHER" id="PTHR43156:SF2">
    <property type="entry name" value="STAGE II SPORULATION PROTEIN E"/>
    <property type="match status" value="1"/>
</dbReference>
<dbReference type="InterPro" id="IPR036457">
    <property type="entry name" value="PPM-type-like_dom_sf"/>
</dbReference>
<dbReference type="InterPro" id="IPR001932">
    <property type="entry name" value="PPM-type_phosphatase-like_dom"/>
</dbReference>
<proteinExistence type="predicted"/>
<dbReference type="InterPro" id="IPR052016">
    <property type="entry name" value="Bact_Sigma-Reg"/>
</dbReference>
<dbReference type="EMBL" id="SLWQ01000002">
    <property type="protein sequence ID" value="TCO41959.1"/>
    <property type="molecule type" value="Genomic_DNA"/>
</dbReference>
<dbReference type="GO" id="GO:0016791">
    <property type="term" value="F:phosphatase activity"/>
    <property type="evidence" value="ECO:0007669"/>
    <property type="project" value="TreeGrafter"/>
</dbReference>
<accession>A0A4R2IDW2</accession>
<gene>
    <name evidence="3" type="ORF">EV148_102313</name>
</gene>
<comment type="caution">
    <text evidence="3">The sequence shown here is derived from an EMBL/GenBank/DDBJ whole genome shotgun (WGS) entry which is preliminary data.</text>
</comment>
<reference evidence="3 4" key="1">
    <citation type="journal article" date="2015" name="Stand. Genomic Sci.">
        <title>Genomic Encyclopedia of Bacterial and Archaeal Type Strains, Phase III: the genomes of soil and plant-associated and newly described type strains.</title>
        <authorList>
            <person name="Whitman W.B."/>
            <person name="Woyke T."/>
            <person name="Klenk H.P."/>
            <person name="Zhou Y."/>
            <person name="Lilburn T.G."/>
            <person name="Beck B.J."/>
            <person name="De Vos P."/>
            <person name="Vandamme P."/>
            <person name="Eisen J.A."/>
            <person name="Garrity G."/>
            <person name="Hugenholtz P."/>
            <person name="Kyrpides N.C."/>
        </authorList>
    </citation>
    <scope>NUCLEOTIDE SEQUENCE [LARGE SCALE GENOMIC DNA]</scope>
    <source>
        <strain evidence="3 4">A3</strain>
    </source>
</reference>
<keyword evidence="1" id="KW-0378">Hydrolase</keyword>
<organism evidence="3 4">
    <name type="scientific">Dokdonella fugitiva</name>
    <dbReference type="NCBI Taxonomy" id="328517"/>
    <lineage>
        <taxon>Bacteria</taxon>
        <taxon>Pseudomonadati</taxon>
        <taxon>Pseudomonadota</taxon>
        <taxon>Gammaproteobacteria</taxon>
        <taxon>Lysobacterales</taxon>
        <taxon>Rhodanobacteraceae</taxon>
        <taxon>Dokdonella</taxon>
    </lineage>
</organism>
<dbReference type="Pfam" id="PF07228">
    <property type="entry name" value="SpoIIE"/>
    <property type="match status" value="1"/>
</dbReference>
<sequence>MRLARGRVVADNRAMPITLDQMLALGAFDGDSVAALRTLHAHFATALPRCSLALLQVAGYPAGRCRIAGLVDDAGVERIANVDPLGQHDRTPPFDDALAATLLARREPRIVRVDAALAGTPLARALGAPAAVLGVPVANAGVVRHWLAFGSTDATRFDALDLAAWLADVNLAANLIVRPLATRALRDETVRQRRAIEGIADVQRLLLPDDPVIRGLEYAAHWQPAETAAGDYYDLMPLTQYAPADFVDPGADIWALMLADVSGHGAAAAMEAVQFDAILRTYDGDEDAGPAGALTYANRHFFSRRSRGHFLTAFALLYRPDLRRATFVDAGHPPLLQRRGDRILRHGAGTQIPLGVLREHAWQNESFEVESGDILVLYTDGVVEARDASGEPFGEQRLAELVRTGPRQADALLALLRERLVAHQGSDAGSDDQTLVVLRIAH</sequence>
<feature type="domain" description="PPM-type phosphatase" evidence="2">
    <location>
        <begin position="213"/>
        <end position="440"/>
    </location>
</feature>
<evidence type="ECO:0000313" key="3">
    <source>
        <dbReference type="EMBL" id="TCO41959.1"/>
    </source>
</evidence>
<dbReference type="PANTHER" id="PTHR43156">
    <property type="entry name" value="STAGE II SPORULATION PROTEIN E-RELATED"/>
    <property type="match status" value="1"/>
</dbReference>
<evidence type="ECO:0000313" key="4">
    <source>
        <dbReference type="Proteomes" id="UP000294862"/>
    </source>
</evidence>
<dbReference type="AlphaFoldDB" id="A0A4R2IDW2"/>
<evidence type="ECO:0000256" key="1">
    <source>
        <dbReference type="ARBA" id="ARBA00022801"/>
    </source>
</evidence>
<keyword evidence="4" id="KW-1185">Reference proteome</keyword>